<reference evidence="2 3" key="1">
    <citation type="submission" date="2021-06" db="EMBL/GenBank/DDBJ databases">
        <authorList>
            <person name="Kallberg Y."/>
            <person name="Tangrot J."/>
            <person name="Rosling A."/>
        </authorList>
    </citation>
    <scope>NUCLEOTIDE SEQUENCE [LARGE SCALE GENOMIC DNA]</scope>
    <source>
        <strain evidence="2 3">120-4 pot B 10/14</strain>
    </source>
</reference>
<feature type="compositionally biased region" description="Polar residues" evidence="1">
    <location>
        <begin position="1"/>
        <end position="14"/>
    </location>
</feature>
<dbReference type="Proteomes" id="UP000789901">
    <property type="component" value="Unassembled WGS sequence"/>
</dbReference>
<evidence type="ECO:0000256" key="1">
    <source>
        <dbReference type="SAM" id="MobiDB-lite"/>
    </source>
</evidence>
<proteinExistence type="predicted"/>
<protein>
    <submittedName>
        <fullName evidence="2">42307_t:CDS:1</fullName>
    </submittedName>
</protein>
<evidence type="ECO:0000313" key="2">
    <source>
        <dbReference type="EMBL" id="CAG8596811.1"/>
    </source>
</evidence>
<gene>
    <name evidence="2" type="ORF">GMARGA_LOCUS6681</name>
</gene>
<sequence>MSRNHNCGNASQQQSYSIPPINIGSNSPPLSTATSIISITSRSRYEQQEPYQLLHTSPKMTTHPTLPPISALSCDFLPPLLSSSQQGNIHYRNQPNVERHEPSRYMSGGGNATSYSTTNLLSTTTTTKIPPYFLLSTTQ</sequence>
<name>A0ABN7UHB3_GIGMA</name>
<keyword evidence="3" id="KW-1185">Reference proteome</keyword>
<accession>A0ABN7UHB3</accession>
<evidence type="ECO:0000313" key="3">
    <source>
        <dbReference type="Proteomes" id="UP000789901"/>
    </source>
</evidence>
<feature type="region of interest" description="Disordered" evidence="1">
    <location>
        <begin position="1"/>
        <end position="29"/>
    </location>
</feature>
<organism evidence="2 3">
    <name type="scientific">Gigaspora margarita</name>
    <dbReference type="NCBI Taxonomy" id="4874"/>
    <lineage>
        <taxon>Eukaryota</taxon>
        <taxon>Fungi</taxon>
        <taxon>Fungi incertae sedis</taxon>
        <taxon>Mucoromycota</taxon>
        <taxon>Glomeromycotina</taxon>
        <taxon>Glomeromycetes</taxon>
        <taxon>Diversisporales</taxon>
        <taxon>Gigasporaceae</taxon>
        <taxon>Gigaspora</taxon>
    </lineage>
</organism>
<comment type="caution">
    <text evidence="2">The sequence shown here is derived from an EMBL/GenBank/DDBJ whole genome shotgun (WGS) entry which is preliminary data.</text>
</comment>
<dbReference type="EMBL" id="CAJVQB010003077">
    <property type="protein sequence ID" value="CAG8596811.1"/>
    <property type="molecule type" value="Genomic_DNA"/>
</dbReference>
<feature type="compositionally biased region" description="Low complexity" evidence="1">
    <location>
        <begin position="15"/>
        <end position="29"/>
    </location>
</feature>